<geneLocation type="plasmid" evidence="2 4">
    <name>unnamed1</name>
</geneLocation>
<organism evidence="2 4">
    <name type="scientific">Paenibacillus urinalis</name>
    <dbReference type="NCBI Taxonomy" id="521520"/>
    <lineage>
        <taxon>Bacteria</taxon>
        <taxon>Bacillati</taxon>
        <taxon>Bacillota</taxon>
        <taxon>Bacilli</taxon>
        <taxon>Bacillales</taxon>
        <taxon>Paenibacillaceae</taxon>
        <taxon>Paenibacillus</taxon>
    </lineage>
</organism>
<dbReference type="Proteomes" id="UP001221519">
    <property type="component" value="Plasmid unnamed2"/>
</dbReference>
<geneLocation type="plasmid" evidence="3 5">
    <name>unnamed2</name>
</geneLocation>
<accession>A0AAX3N9G7</accession>
<sequence length="219" mass="24949">MGRDLNILIQESLKELEGTEIDINEQLKKLKSLSDVMIPQMPDSLKSLPETLTQLVDTVHKASKAISTTYDLDQDDTAKVINSIISTSTYSNSLTFPIDFHVKLLKFVKTQIPEKIAIPNENDEESKVEYITREQVQELISDLKPPEGMDLKVFLKYFYFPTVRLIIVLLTIFLNYTEFKENAAVLIQNVHSISQELKTHETPTIKIPFDQDMSGGEKS</sequence>
<keyword evidence="1" id="KW-1133">Transmembrane helix</keyword>
<keyword evidence="2" id="KW-0614">Plasmid</keyword>
<evidence type="ECO:0000313" key="4">
    <source>
        <dbReference type="Proteomes" id="UP001220962"/>
    </source>
</evidence>
<evidence type="ECO:0000313" key="3">
    <source>
        <dbReference type="EMBL" id="WDI05336.1"/>
    </source>
</evidence>
<protein>
    <submittedName>
        <fullName evidence="2">Uncharacterized protein</fullName>
    </submittedName>
</protein>
<name>A0AAX3N9G7_9BACL</name>
<evidence type="ECO:0000256" key="1">
    <source>
        <dbReference type="SAM" id="Phobius"/>
    </source>
</evidence>
<feature type="transmembrane region" description="Helical" evidence="1">
    <location>
        <begin position="157"/>
        <end position="176"/>
    </location>
</feature>
<dbReference type="EMBL" id="CP118110">
    <property type="protein sequence ID" value="WDI05336.1"/>
    <property type="molecule type" value="Genomic_DNA"/>
</dbReference>
<keyword evidence="1" id="KW-0472">Membrane</keyword>
<dbReference type="RefSeq" id="WP_205054974.1">
    <property type="nucleotide sequence ID" value="NZ_CP118102.1"/>
</dbReference>
<keyword evidence="5" id="KW-1185">Reference proteome</keyword>
<evidence type="ECO:0000313" key="5">
    <source>
        <dbReference type="Proteomes" id="UP001221519"/>
    </source>
</evidence>
<keyword evidence="1" id="KW-0812">Transmembrane</keyword>
<evidence type="ECO:0000313" key="2">
    <source>
        <dbReference type="EMBL" id="WDH85372.1"/>
    </source>
</evidence>
<dbReference type="Proteomes" id="UP001220962">
    <property type="component" value="Plasmid unnamed1"/>
</dbReference>
<reference evidence="2 5" key="1">
    <citation type="submission" date="2023-02" db="EMBL/GenBank/DDBJ databases">
        <title>Pathogen: clinical or host-associated sample.</title>
        <authorList>
            <person name="Hergert J."/>
            <person name="Casey R."/>
            <person name="Wagner J."/>
            <person name="Young E.L."/>
            <person name="Oakeson K.F."/>
        </authorList>
    </citation>
    <scope>NUCLEOTIDE SEQUENCE</scope>
    <source>
        <strain evidence="3 5">2022CK-00829</strain>
        <strain evidence="2">2022CK-00830</strain>
        <plasmid evidence="2">unnamed1</plasmid>
        <plasmid evidence="3 5">unnamed2</plasmid>
    </source>
</reference>
<dbReference type="EMBL" id="CP118102">
    <property type="protein sequence ID" value="WDH85372.1"/>
    <property type="molecule type" value="Genomic_DNA"/>
</dbReference>
<proteinExistence type="predicted"/>
<gene>
    <name evidence="2" type="ORF">PUW23_25380</name>
    <name evidence="3" type="ORF">PUW25_27350</name>
</gene>
<dbReference type="AlphaFoldDB" id="A0AAX3N9G7"/>